<gene>
    <name evidence="2" type="ORF">SAMN05421804_10446</name>
</gene>
<feature type="transmembrane region" description="Helical" evidence="1">
    <location>
        <begin position="96"/>
        <end position="113"/>
    </location>
</feature>
<dbReference type="Proteomes" id="UP000183255">
    <property type="component" value="Unassembled WGS sequence"/>
</dbReference>
<organism evidence="2 3">
    <name type="scientific">Proteiniclasticum ruminis</name>
    <dbReference type="NCBI Taxonomy" id="398199"/>
    <lineage>
        <taxon>Bacteria</taxon>
        <taxon>Bacillati</taxon>
        <taxon>Bacillota</taxon>
        <taxon>Clostridia</taxon>
        <taxon>Eubacteriales</taxon>
        <taxon>Clostridiaceae</taxon>
        <taxon>Proteiniclasticum</taxon>
    </lineage>
</organism>
<evidence type="ECO:0000256" key="1">
    <source>
        <dbReference type="SAM" id="Phobius"/>
    </source>
</evidence>
<keyword evidence="1" id="KW-1133">Transmembrane helix</keyword>
<keyword evidence="1" id="KW-0812">Transmembrane</keyword>
<feature type="transmembrane region" description="Helical" evidence="1">
    <location>
        <begin position="119"/>
        <end position="140"/>
    </location>
</feature>
<dbReference type="Pfam" id="PF11188">
    <property type="entry name" value="DUF2975"/>
    <property type="match status" value="1"/>
</dbReference>
<evidence type="ECO:0000313" key="3">
    <source>
        <dbReference type="Proteomes" id="UP000183255"/>
    </source>
</evidence>
<sequence>MKRMSIPLFQIGVLFITLCILLLCVFWLPDTAAFFAKDAPEYAYLKYPLLVGIYLTVLPFLFAIVEGLRLSRKVAINEAFSVKSVTHLRNIKRSSFLITVMYFIGFVVLIQLVDLSPGIGLLGILIMLASMMIGLIAGILEELLRKALVIKEENDLTV</sequence>
<reference evidence="2 3" key="1">
    <citation type="submission" date="2016-10" db="EMBL/GenBank/DDBJ databases">
        <authorList>
            <person name="de Groot N.N."/>
        </authorList>
    </citation>
    <scope>NUCLEOTIDE SEQUENCE [LARGE SCALE GENOMIC DNA]</scope>
    <source>
        <strain evidence="2 3">CGMCC 1.5058</strain>
    </source>
</reference>
<proteinExistence type="predicted"/>
<name>A0A1G8N0V7_9CLOT</name>
<keyword evidence="1" id="KW-0472">Membrane</keyword>
<feature type="transmembrane region" description="Helical" evidence="1">
    <location>
        <begin position="7"/>
        <end position="28"/>
    </location>
</feature>
<dbReference type="RefSeq" id="WP_031576288.1">
    <property type="nucleotide sequence ID" value="NZ_FNDZ01000004.1"/>
</dbReference>
<feature type="transmembrane region" description="Helical" evidence="1">
    <location>
        <begin position="48"/>
        <end position="65"/>
    </location>
</feature>
<dbReference type="AlphaFoldDB" id="A0A1G8N0V7"/>
<accession>A0A1G8N0V7</accession>
<evidence type="ECO:0000313" key="2">
    <source>
        <dbReference type="EMBL" id="SDI73240.1"/>
    </source>
</evidence>
<dbReference type="InterPro" id="IPR021354">
    <property type="entry name" value="DUF2975"/>
</dbReference>
<protein>
    <recommendedName>
        <fullName evidence="4">DUF2975 domain-containing protein</fullName>
    </recommendedName>
</protein>
<evidence type="ECO:0008006" key="4">
    <source>
        <dbReference type="Google" id="ProtNLM"/>
    </source>
</evidence>
<dbReference type="EMBL" id="FNDZ01000004">
    <property type="protein sequence ID" value="SDI73240.1"/>
    <property type="molecule type" value="Genomic_DNA"/>
</dbReference>